<dbReference type="PANTHER" id="PTHR16026:SF0">
    <property type="entry name" value="CARTILAGE ACIDIC PROTEIN 1"/>
    <property type="match status" value="1"/>
</dbReference>
<name>A0A382K8Y7_9ZZZZ</name>
<dbReference type="Pfam" id="PF13517">
    <property type="entry name" value="FG-GAP_3"/>
    <property type="match status" value="1"/>
</dbReference>
<dbReference type="EMBL" id="UINC01078925">
    <property type="protein sequence ID" value="SVC20456.1"/>
    <property type="molecule type" value="Genomic_DNA"/>
</dbReference>
<dbReference type="Gene3D" id="2.130.10.130">
    <property type="entry name" value="Integrin alpha, N-terminal"/>
    <property type="match status" value="1"/>
</dbReference>
<dbReference type="PANTHER" id="PTHR16026">
    <property type="entry name" value="CARTILAGE ACIDIC PROTEIN 1"/>
    <property type="match status" value="1"/>
</dbReference>
<evidence type="ECO:0000313" key="3">
    <source>
        <dbReference type="EMBL" id="SVC20456.1"/>
    </source>
</evidence>
<sequence length="422" mass="46649">GDPTGPTHAAAFFDHDEDGDQDLWVASDGDQLHIYRNDSANGKILFTHISKDMGLDIIGNWMGFAISDFNNDGKQDVFITNAGPHSRIITEGMPSPKPKPGGDCKYHEKHNLGTCIHSFLINKGIVETDNNNIIPIFEEFSEKTNVIPSPFMPAEATIKTNIKPGMNIPLGIGAYDFGYGVTAFDFNNDTIKDIYWIGSEVGRGEGPGGNIYPSAGRMLQGKPDFSYEDITIRSRLLDIQGINYNNYFNNLEENIYPDSKYNLKYKVHTKYHENGKGLAHGDLNGDGYVDLIATNSSGPVWSGTLDDAGGPFYVWINGGGENNWINLKLTGRMGIDNTGSNSDGIGAKVYLIYKDKNNQKSIQMQEVIAGSSYLSMDSTNLEFGLSDIEIIDEIRIIWPSGIIQKLYSINVNQHLDIIEIKK</sequence>
<feature type="domain" description="ASPIC/UnbV" evidence="2">
    <location>
        <begin position="344"/>
        <end position="415"/>
    </location>
</feature>
<dbReference type="SUPFAM" id="SSF69318">
    <property type="entry name" value="Integrin alpha N-terminal domain"/>
    <property type="match status" value="2"/>
</dbReference>
<dbReference type="InterPro" id="IPR028994">
    <property type="entry name" value="Integrin_alpha_N"/>
</dbReference>
<gene>
    <name evidence="3" type="ORF">METZ01_LOCUS273310</name>
</gene>
<dbReference type="Pfam" id="PF07593">
    <property type="entry name" value="UnbV_ASPIC"/>
    <property type="match status" value="1"/>
</dbReference>
<accession>A0A382K8Y7</accession>
<dbReference type="InterPro" id="IPR027039">
    <property type="entry name" value="Crtac1"/>
</dbReference>
<dbReference type="InterPro" id="IPR011519">
    <property type="entry name" value="UnbV_ASPIC"/>
</dbReference>
<proteinExistence type="predicted"/>
<protein>
    <recommendedName>
        <fullName evidence="2">ASPIC/UnbV domain-containing protein</fullName>
    </recommendedName>
</protein>
<dbReference type="AlphaFoldDB" id="A0A382K8Y7"/>
<dbReference type="InterPro" id="IPR013517">
    <property type="entry name" value="FG-GAP"/>
</dbReference>
<keyword evidence="1" id="KW-0732">Signal</keyword>
<feature type="non-terminal residue" evidence="3">
    <location>
        <position position="1"/>
    </location>
</feature>
<evidence type="ECO:0000256" key="1">
    <source>
        <dbReference type="ARBA" id="ARBA00022729"/>
    </source>
</evidence>
<reference evidence="3" key="1">
    <citation type="submission" date="2018-05" db="EMBL/GenBank/DDBJ databases">
        <authorList>
            <person name="Lanie J.A."/>
            <person name="Ng W.-L."/>
            <person name="Kazmierczak K.M."/>
            <person name="Andrzejewski T.M."/>
            <person name="Davidsen T.M."/>
            <person name="Wayne K.J."/>
            <person name="Tettelin H."/>
            <person name="Glass J.I."/>
            <person name="Rusch D."/>
            <person name="Podicherti R."/>
            <person name="Tsui H.-C.T."/>
            <person name="Winkler M.E."/>
        </authorList>
    </citation>
    <scope>NUCLEOTIDE SEQUENCE</scope>
</reference>
<evidence type="ECO:0000259" key="2">
    <source>
        <dbReference type="Pfam" id="PF07593"/>
    </source>
</evidence>
<organism evidence="3">
    <name type="scientific">marine metagenome</name>
    <dbReference type="NCBI Taxonomy" id="408172"/>
    <lineage>
        <taxon>unclassified sequences</taxon>
        <taxon>metagenomes</taxon>
        <taxon>ecological metagenomes</taxon>
    </lineage>
</organism>